<keyword evidence="6" id="KW-0349">Heme</keyword>
<dbReference type="Pfam" id="PF03194">
    <property type="entry name" value="LUC7"/>
    <property type="match status" value="1"/>
</dbReference>
<evidence type="ECO:0000256" key="14">
    <source>
        <dbReference type="PIRSR" id="PIRSR600823-3"/>
    </source>
</evidence>
<dbReference type="AlphaFoldDB" id="A0AAD4S8R9"/>
<feature type="disulfide bond" evidence="15">
    <location>
        <begin position="480"/>
        <end position="512"/>
    </location>
</feature>
<protein>
    <recommendedName>
        <fullName evidence="4">peroxidase</fullName>
        <ecNumber evidence="4">1.11.1.7</ecNumber>
    </recommendedName>
</protein>
<keyword evidence="9" id="KW-0560">Oxidoreductase</keyword>
<dbReference type="InterPro" id="IPR004882">
    <property type="entry name" value="Luc7-rel"/>
</dbReference>
<dbReference type="InterPro" id="IPR010255">
    <property type="entry name" value="Haem_peroxidase_sf"/>
</dbReference>
<keyword evidence="12" id="KW-0325">Glycoprotein</keyword>
<evidence type="ECO:0000259" key="18">
    <source>
        <dbReference type="PROSITE" id="PS50873"/>
    </source>
</evidence>
<dbReference type="InterPro" id="IPR019793">
    <property type="entry name" value="Peroxidases_heam-ligand_BS"/>
</dbReference>
<dbReference type="FunFam" id="1.10.420.10:FF:000006">
    <property type="entry name" value="Peroxidase"/>
    <property type="match status" value="1"/>
</dbReference>
<feature type="binding site" description="axial binding residue" evidence="14">
    <location>
        <position position="473"/>
    </location>
    <ligand>
        <name>heme b</name>
        <dbReference type="ChEBI" id="CHEBI:60344"/>
    </ligand>
    <ligandPart>
        <name>Fe</name>
        <dbReference type="ChEBI" id="CHEBI:18248"/>
    </ligandPart>
</feature>
<feature type="binding site" evidence="14">
    <location>
        <position position="523"/>
    </location>
    <ligand>
        <name>Ca(2+)</name>
        <dbReference type="ChEBI" id="CHEBI:29108"/>
        <label>2</label>
    </ligand>
</feature>
<feature type="binding site" evidence="14">
    <location>
        <position position="356"/>
    </location>
    <ligand>
        <name>Ca(2+)</name>
        <dbReference type="ChEBI" id="CHEBI:29108"/>
        <label>1</label>
    </ligand>
</feature>
<dbReference type="EMBL" id="JAJJMB010012638">
    <property type="protein sequence ID" value="KAI3874854.1"/>
    <property type="molecule type" value="Genomic_DNA"/>
</dbReference>
<dbReference type="GO" id="GO:0006376">
    <property type="term" value="P:mRNA splice site recognition"/>
    <property type="evidence" value="ECO:0007669"/>
    <property type="project" value="InterPro"/>
</dbReference>
<evidence type="ECO:0000256" key="3">
    <source>
        <dbReference type="ARBA" id="ARBA00006873"/>
    </source>
</evidence>
<comment type="cofactor">
    <cofactor evidence="14">
        <name>Ca(2+)</name>
        <dbReference type="ChEBI" id="CHEBI:29108"/>
    </cofactor>
    <text evidence="14">Binds 2 calcium ions per subunit.</text>
</comment>
<evidence type="ECO:0000256" key="13">
    <source>
        <dbReference type="PIRSR" id="PIRSR600823-2"/>
    </source>
</evidence>
<feature type="domain" description="Plant heme peroxidase family profile" evidence="18">
    <location>
        <begin position="353"/>
        <end position="602"/>
    </location>
</feature>
<dbReference type="InterPro" id="IPR002016">
    <property type="entry name" value="Haem_peroxidase"/>
</dbReference>
<feature type="coiled-coil region" evidence="16">
    <location>
        <begin position="124"/>
        <end position="151"/>
    </location>
</feature>
<dbReference type="GO" id="GO:0046872">
    <property type="term" value="F:metal ion binding"/>
    <property type="evidence" value="ECO:0007669"/>
    <property type="project" value="UniProtKB-KW"/>
</dbReference>
<feature type="binding site" evidence="14">
    <location>
        <position position="370"/>
    </location>
    <ligand>
        <name>Ca(2+)</name>
        <dbReference type="ChEBI" id="CHEBI:29108"/>
        <label>1</label>
    </ligand>
</feature>
<feature type="binding site" evidence="14">
    <location>
        <position position="474"/>
    </location>
    <ligand>
        <name>Ca(2+)</name>
        <dbReference type="ChEBI" id="CHEBI:29108"/>
        <label>2</label>
    </ligand>
</feature>
<keyword evidence="8 14" id="KW-0106">Calcium</keyword>
<dbReference type="PRINTS" id="PR00461">
    <property type="entry name" value="PLPEROXIDASE"/>
</dbReference>
<evidence type="ECO:0000256" key="7">
    <source>
        <dbReference type="ARBA" id="ARBA00022723"/>
    </source>
</evidence>
<evidence type="ECO:0000256" key="8">
    <source>
        <dbReference type="ARBA" id="ARBA00022837"/>
    </source>
</evidence>
<feature type="region of interest" description="Disordered" evidence="17">
    <location>
        <begin position="237"/>
        <end position="349"/>
    </location>
</feature>
<evidence type="ECO:0000256" key="1">
    <source>
        <dbReference type="ARBA" id="ARBA00000189"/>
    </source>
</evidence>
<evidence type="ECO:0000256" key="15">
    <source>
        <dbReference type="PIRSR" id="PIRSR600823-5"/>
    </source>
</evidence>
<evidence type="ECO:0000256" key="9">
    <source>
        <dbReference type="ARBA" id="ARBA00023002"/>
    </source>
</evidence>
<name>A0AAD4S8R9_9MAGN</name>
<comment type="catalytic activity">
    <reaction evidence="1">
        <text>2 a phenolic donor + H2O2 = 2 a phenolic radical donor + 2 H2O</text>
        <dbReference type="Rhea" id="RHEA:56136"/>
        <dbReference type="ChEBI" id="CHEBI:15377"/>
        <dbReference type="ChEBI" id="CHEBI:16240"/>
        <dbReference type="ChEBI" id="CHEBI:139520"/>
        <dbReference type="ChEBI" id="CHEBI:139521"/>
        <dbReference type="EC" id="1.11.1.7"/>
    </reaction>
</comment>
<dbReference type="GO" id="GO:0140825">
    <property type="term" value="F:lactoperoxidase activity"/>
    <property type="evidence" value="ECO:0007669"/>
    <property type="project" value="UniProtKB-EC"/>
</dbReference>
<dbReference type="Proteomes" id="UP001202328">
    <property type="component" value="Unassembled WGS sequence"/>
</dbReference>
<dbReference type="InterPro" id="IPR033905">
    <property type="entry name" value="Secretory_peroxidase"/>
</dbReference>
<evidence type="ECO:0000256" key="10">
    <source>
        <dbReference type="ARBA" id="ARBA00023004"/>
    </source>
</evidence>
<dbReference type="CDD" id="cd00693">
    <property type="entry name" value="secretory_peroxidase"/>
    <property type="match status" value="1"/>
</dbReference>
<keyword evidence="16" id="KW-0175">Coiled coil</keyword>
<dbReference type="PANTHER" id="PTHR12375">
    <property type="entry name" value="RNA-BINDING PROTEIN LUC7-RELATED"/>
    <property type="match status" value="1"/>
</dbReference>
<feature type="binding site" evidence="14">
    <location>
        <position position="525"/>
    </location>
    <ligand>
        <name>Ca(2+)</name>
        <dbReference type="ChEBI" id="CHEBI:29108"/>
        <label>2</label>
    </ligand>
</feature>
<feature type="disulfide bond" evidence="15">
    <location>
        <begin position="402"/>
        <end position="598"/>
    </location>
</feature>
<dbReference type="InterPro" id="IPR000823">
    <property type="entry name" value="Peroxidase_pln"/>
</dbReference>
<evidence type="ECO:0000256" key="16">
    <source>
        <dbReference type="SAM" id="Coils"/>
    </source>
</evidence>
<evidence type="ECO:0000313" key="19">
    <source>
        <dbReference type="EMBL" id="KAI3874854.1"/>
    </source>
</evidence>
<evidence type="ECO:0000256" key="17">
    <source>
        <dbReference type="SAM" id="MobiDB-lite"/>
    </source>
</evidence>
<comment type="caution">
    <text evidence="19">The sequence shown here is derived from an EMBL/GenBank/DDBJ whole genome shotgun (WGS) entry which is preliminary data.</text>
</comment>
<keyword evidence="11 15" id="KW-1015">Disulfide bond</keyword>
<evidence type="ECO:0000313" key="20">
    <source>
        <dbReference type="Proteomes" id="UP001202328"/>
    </source>
</evidence>
<dbReference type="GO" id="GO:0005685">
    <property type="term" value="C:U1 snRNP"/>
    <property type="evidence" value="ECO:0007669"/>
    <property type="project" value="InterPro"/>
</dbReference>
<feature type="binding site" evidence="14">
    <location>
        <position position="358"/>
    </location>
    <ligand>
        <name>Ca(2+)</name>
        <dbReference type="ChEBI" id="CHEBI:29108"/>
        <label>1</label>
    </ligand>
</feature>
<evidence type="ECO:0000256" key="11">
    <source>
        <dbReference type="ARBA" id="ARBA00023157"/>
    </source>
</evidence>
<evidence type="ECO:0000256" key="2">
    <source>
        <dbReference type="ARBA" id="ARBA00005655"/>
    </source>
</evidence>
<comment type="similarity">
    <text evidence="3">Belongs to the peroxidase family. Ascorbate peroxidase subfamily.</text>
</comment>
<keyword evidence="20" id="KW-1185">Reference proteome</keyword>
<dbReference type="Pfam" id="PF00141">
    <property type="entry name" value="peroxidase"/>
    <property type="match status" value="1"/>
</dbReference>
<accession>A0AAD4S8R9</accession>
<dbReference type="PROSITE" id="PS50873">
    <property type="entry name" value="PEROXIDASE_4"/>
    <property type="match status" value="1"/>
</dbReference>
<feature type="binding site" evidence="14">
    <location>
        <position position="354"/>
    </location>
    <ligand>
        <name>Ca(2+)</name>
        <dbReference type="ChEBI" id="CHEBI:29108"/>
        <label>1</label>
    </ligand>
</feature>
<dbReference type="Gene3D" id="1.10.420.10">
    <property type="entry name" value="Peroxidase, domain 2"/>
    <property type="match status" value="1"/>
</dbReference>
<keyword evidence="5" id="KW-0575">Peroxidase</keyword>
<comment type="cofactor">
    <cofactor evidence="14">
        <name>heme b</name>
        <dbReference type="ChEBI" id="CHEBI:60344"/>
    </cofactor>
    <text evidence="14">Binds 1 heme b (iron(II)-protoporphyrin IX) group per subunit.</text>
</comment>
<sequence>MDAQRALLDELMGAARNLTEEEKKGYKEISWDDKEVCGSYMIRFCPHDLFVNTRSDLGPCPRIHDPKLKESFEKSPRHDSFVPRFEAELGQFCEKLVMDLDRKVRRGRERLAQEVEVPPAAPVSIEKSEQLALLEEKIKKLLEQVESLGEAGKVDEAEALMRKVDLLNIEKTSLTQLPQNDKLLITQEKKMALCEICGSFLVANDAAERTQSHVTGKQHIGYGMVRDFISEYKEAKEKAREEERLAREKEAEERRKQRENEVENRSKRSNSRESDRYHDRERERDRGRDRHRDRDYNRERSTEWSGRGSRDGGRGRDWKHNNRRNGRDVDRDRYNDRNGKGDISHERSLKQKEGCDASILLNSTKGNTAEKDSPANLSLRGYEVIDAAKDLIEDHCPGIVSCADIVAMAARDAVLWAGGLFYDIPKGRKDGRRSKIEDTRNLPAPFVNSSELISIFSEHGLSIKDMVSLSGAHTLGVARCASFKKRLQKFNSSHEVDPTLDSSFADTLSKTCETGDNAEVPFDETRNSFDNSYFIGLRKNNGVLSSDQILYTSPRTRGIVNAYAKNTTRFFFDFQQAMVKMGLIDVKEGSQGEVRQNCQRIN</sequence>
<dbReference type="EC" id="1.11.1.7" evidence="4"/>
<evidence type="ECO:0000256" key="6">
    <source>
        <dbReference type="ARBA" id="ARBA00022617"/>
    </source>
</evidence>
<gene>
    <name evidence="19" type="ORF">MKW98_019427</name>
</gene>
<dbReference type="PROSITE" id="PS00435">
    <property type="entry name" value="PEROXIDASE_1"/>
    <property type="match status" value="1"/>
</dbReference>
<dbReference type="GO" id="GO:0003729">
    <property type="term" value="F:mRNA binding"/>
    <property type="evidence" value="ECO:0007669"/>
    <property type="project" value="InterPro"/>
</dbReference>
<dbReference type="Gene3D" id="1.10.520.10">
    <property type="match status" value="1"/>
</dbReference>
<feature type="binding site" evidence="14">
    <location>
        <position position="530"/>
    </location>
    <ligand>
        <name>Ca(2+)</name>
        <dbReference type="ChEBI" id="CHEBI:29108"/>
        <label>2</label>
    </ligand>
</feature>
<keyword evidence="7 14" id="KW-0479">Metal-binding</keyword>
<proteinExistence type="inferred from homology"/>
<dbReference type="GO" id="GO:0006979">
    <property type="term" value="P:response to oxidative stress"/>
    <property type="evidence" value="ECO:0007669"/>
    <property type="project" value="InterPro"/>
</dbReference>
<dbReference type="GO" id="GO:0020037">
    <property type="term" value="F:heme binding"/>
    <property type="evidence" value="ECO:0007669"/>
    <property type="project" value="InterPro"/>
</dbReference>
<evidence type="ECO:0000256" key="12">
    <source>
        <dbReference type="ARBA" id="ARBA00023180"/>
    </source>
</evidence>
<feature type="binding site" evidence="13">
    <location>
        <position position="443"/>
    </location>
    <ligand>
        <name>substrate</name>
    </ligand>
</feature>
<evidence type="ECO:0000256" key="4">
    <source>
        <dbReference type="ARBA" id="ARBA00012313"/>
    </source>
</evidence>
<dbReference type="SUPFAM" id="SSF48113">
    <property type="entry name" value="Heme-dependent peroxidases"/>
    <property type="match status" value="1"/>
</dbReference>
<organism evidence="19 20">
    <name type="scientific">Papaver atlanticum</name>
    <dbReference type="NCBI Taxonomy" id="357466"/>
    <lineage>
        <taxon>Eukaryota</taxon>
        <taxon>Viridiplantae</taxon>
        <taxon>Streptophyta</taxon>
        <taxon>Embryophyta</taxon>
        <taxon>Tracheophyta</taxon>
        <taxon>Spermatophyta</taxon>
        <taxon>Magnoliopsida</taxon>
        <taxon>Ranunculales</taxon>
        <taxon>Papaveraceae</taxon>
        <taxon>Papaveroideae</taxon>
        <taxon>Papaver</taxon>
    </lineage>
</organism>
<reference evidence="19" key="1">
    <citation type="submission" date="2022-04" db="EMBL/GenBank/DDBJ databases">
        <title>A functionally conserved STORR gene fusion in Papaver species that diverged 16.8 million years ago.</title>
        <authorList>
            <person name="Catania T."/>
        </authorList>
    </citation>
    <scope>NUCLEOTIDE SEQUENCE</scope>
    <source>
        <strain evidence="19">S-188037</strain>
    </source>
</reference>
<dbReference type="GO" id="GO:0042744">
    <property type="term" value="P:hydrogen peroxide catabolic process"/>
    <property type="evidence" value="ECO:0007669"/>
    <property type="project" value="InterPro"/>
</dbReference>
<keyword evidence="10 14" id="KW-0408">Iron</keyword>
<evidence type="ECO:0000256" key="5">
    <source>
        <dbReference type="ARBA" id="ARBA00022559"/>
    </source>
</evidence>
<comment type="similarity">
    <text evidence="2">Belongs to the Luc7 family.</text>
</comment>